<keyword evidence="1" id="KW-1133">Transmembrane helix</keyword>
<name>A0A2T4CDZ0_TRILO</name>
<dbReference type="EMBL" id="KZ679128">
    <property type="protein sequence ID" value="PTB79748.1"/>
    <property type="molecule type" value="Genomic_DNA"/>
</dbReference>
<keyword evidence="3" id="KW-1185">Reference proteome</keyword>
<evidence type="ECO:0000313" key="3">
    <source>
        <dbReference type="Proteomes" id="UP000240760"/>
    </source>
</evidence>
<keyword evidence="1" id="KW-0812">Transmembrane</keyword>
<gene>
    <name evidence="2" type="ORF">M440DRAFT_247446</name>
</gene>
<reference evidence="2 3" key="1">
    <citation type="submission" date="2016-07" db="EMBL/GenBank/DDBJ databases">
        <title>Multiple horizontal gene transfer events from other fungi enriched the ability of initially mycotrophic Trichoderma (Ascomycota) to feed on dead plant biomass.</title>
        <authorList>
            <consortium name="DOE Joint Genome Institute"/>
            <person name="Aerts A."/>
            <person name="Atanasova L."/>
            <person name="Chenthamara K."/>
            <person name="Zhang J."/>
            <person name="Grujic M."/>
            <person name="Henrissat B."/>
            <person name="Kuo A."/>
            <person name="Salamov A."/>
            <person name="Lipzen A."/>
            <person name="Labutti K."/>
            <person name="Barry K."/>
            <person name="Miao Y."/>
            <person name="Rahimi M.J."/>
            <person name="Shen Q."/>
            <person name="Grigoriev I.V."/>
            <person name="Kubicek C.P."/>
            <person name="Druzhinina I.S."/>
        </authorList>
    </citation>
    <scope>NUCLEOTIDE SEQUENCE [LARGE SCALE GENOMIC DNA]</scope>
    <source>
        <strain evidence="2 3">ATCC 18648</strain>
    </source>
</reference>
<evidence type="ECO:0000256" key="1">
    <source>
        <dbReference type="SAM" id="Phobius"/>
    </source>
</evidence>
<organism evidence="2 3">
    <name type="scientific">Trichoderma longibrachiatum ATCC 18648</name>
    <dbReference type="NCBI Taxonomy" id="983965"/>
    <lineage>
        <taxon>Eukaryota</taxon>
        <taxon>Fungi</taxon>
        <taxon>Dikarya</taxon>
        <taxon>Ascomycota</taxon>
        <taxon>Pezizomycotina</taxon>
        <taxon>Sordariomycetes</taxon>
        <taxon>Hypocreomycetidae</taxon>
        <taxon>Hypocreales</taxon>
        <taxon>Hypocreaceae</taxon>
        <taxon>Trichoderma</taxon>
    </lineage>
</organism>
<protein>
    <submittedName>
        <fullName evidence="2">Uncharacterized protein</fullName>
    </submittedName>
</protein>
<feature type="transmembrane region" description="Helical" evidence="1">
    <location>
        <begin position="94"/>
        <end position="118"/>
    </location>
</feature>
<keyword evidence="1" id="KW-0472">Membrane</keyword>
<proteinExistence type="predicted"/>
<dbReference type="AlphaFoldDB" id="A0A2T4CDZ0"/>
<accession>A0A2T4CDZ0</accession>
<sequence length="142" mass="15495">MLHIHKFRSGATLSNGPFGDFLDHEPPPPPPATFDSRLIPTNGLARCPGSKVHSCLPCIHTAAPIGVRLPRLSVRTGTKSVRYRPQPRPADWKLPLLASFASWGCFGVSTLFLPFTWLDPASSSLQPCPLLETLFVLWAVVA</sequence>
<dbReference type="Proteomes" id="UP000240760">
    <property type="component" value="Unassembled WGS sequence"/>
</dbReference>
<evidence type="ECO:0000313" key="2">
    <source>
        <dbReference type="EMBL" id="PTB79748.1"/>
    </source>
</evidence>